<evidence type="ECO:0000256" key="1">
    <source>
        <dbReference type="ARBA" id="ARBA00007734"/>
    </source>
</evidence>
<comment type="similarity">
    <text evidence="2">Belongs to the virb1 family.</text>
</comment>
<dbReference type="Proteomes" id="UP000295673">
    <property type="component" value="Unassembled WGS sequence"/>
</dbReference>
<comment type="similarity">
    <text evidence="1">Belongs to the transglycosylase Slt family.</text>
</comment>
<feature type="domain" description="Transglycosylase SLT" evidence="4">
    <location>
        <begin position="225"/>
        <end position="310"/>
    </location>
</feature>
<dbReference type="PANTHER" id="PTHR37423:SF2">
    <property type="entry name" value="MEMBRANE-BOUND LYTIC MUREIN TRANSGLYCOSYLASE C"/>
    <property type="match status" value="1"/>
</dbReference>
<dbReference type="SUPFAM" id="SSF53955">
    <property type="entry name" value="Lysozyme-like"/>
    <property type="match status" value="1"/>
</dbReference>
<dbReference type="CDD" id="cd00254">
    <property type="entry name" value="LT-like"/>
    <property type="match status" value="1"/>
</dbReference>
<name>A0A4R1N0V5_9RHOB</name>
<evidence type="ECO:0000313" key="5">
    <source>
        <dbReference type="EMBL" id="TCK99425.1"/>
    </source>
</evidence>
<reference evidence="5 6" key="1">
    <citation type="submission" date="2019-03" db="EMBL/GenBank/DDBJ databases">
        <title>Genomic Encyclopedia of Archaeal and Bacterial Type Strains, Phase II (KMG-II): from individual species to whole genera.</title>
        <authorList>
            <person name="Goeker M."/>
        </authorList>
    </citation>
    <scope>NUCLEOTIDE SEQUENCE [LARGE SCALE GENOMIC DNA]</scope>
    <source>
        <strain evidence="5 6">DSM 26433</strain>
    </source>
</reference>
<gene>
    <name evidence="5" type="ORF">BXY66_3929</name>
</gene>
<organism evidence="5 6">
    <name type="scientific">Shimia isoporae</name>
    <dbReference type="NCBI Taxonomy" id="647720"/>
    <lineage>
        <taxon>Bacteria</taxon>
        <taxon>Pseudomonadati</taxon>
        <taxon>Pseudomonadota</taxon>
        <taxon>Alphaproteobacteria</taxon>
        <taxon>Rhodobacterales</taxon>
        <taxon>Roseobacteraceae</taxon>
    </lineage>
</organism>
<keyword evidence="3" id="KW-1133">Transmembrane helix</keyword>
<sequence>MFSDWGGIWAQVVPFWVCLGKSPKNPLSHRNISTKNLIYLFQAIDIGRKSGGISGFGRLLDAKTGSRASNLRYLQARQQVTGSRMAVVRAFFVLALGLLWAIPVIAESPPPFPDFNAKRVKPPKAGQAKRITVQIAPTASVSASVAAVPQLDASGAIDIATGAYPWFWSKVSPALAESGPGRLESALVTLRNAPAGAGVSTPRLDDLRETIDAYGTDILLATIGTQVSPALALAVITVESSGRSDAVSSAGAQGLMQLMPATAERFGVNDALVAKDNIGGGVRFLDYLMEEFEQDPILVLAGYNAGENSIPEHDGVPPYPETRDYVPKVLAAFQVARALCVTPPELISDGCVFARP</sequence>
<dbReference type="Pfam" id="PF01464">
    <property type="entry name" value="SLT"/>
    <property type="match status" value="1"/>
</dbReference>
<keyword evidence="3" id="KW-0472">Membrane</keyword>
<dbReference type="PANTHER" id="PTHR37423">
    <property type="entry name" value="SOLUBLE LYTIC MUREIN TRANSGLYCOSYLASE-RELATED"/>
    <property type="match status" value="1"/>
</dbReference>
<dbReference type="InterPro" id="IPR023346">
    <property type="entry name" value="Lysozyme-like_dom_sf"/>
</dbReference>
<keyword evidence="3" id="KW-0812">Transmembrane</keyword>
<protein>
    <submittedName>
        <fullName evidence="5">Transglycosylase-like protein with SLT domain</fullName>
    </submittedName>
</protein>
<evidence type="ECO:0000259" key="4">
    <source>
        <dbReference type="Pfam" id="PF01464"/>
    </source>
</evidence>
<accession>A0A4R1N0V5</accession>
<proteinExistence type="inferred from homology"/>
<dbReference type="InterPro" id="IPR008258">
    <property type="entry name" value="Transglycosylase_SLT_dom_1"/>
</dbReference>
<dbReference type="Gene3D" id="1.10.530.10">
    <property type="match status" value="1"/>
</dbReference>
<comment type="caution">
    <text evidence="5">The sequence shown here is derived from an EMBL/GenBank/DDBJ whole genome shotgun (WGS) entry which is preliminary data.</text>
</comment>
<dbReference type="AlphaFoldDB" id="A0A4R1N0V5"/>
<keyword evidence="6" id="KW-1185">Reference proteome</keyword>
<evidence type="ECO:0000256" key="3">
    <source>
        <dbReference type="SAM" id="Phobius"/>
    </source>
</evidence>
<evidence type="ECO:0000313" key="6">
    <source>
        <dbReference type="Proteomes" id="UP000295673"/>
    </source>
</evidence>
<evidence type="ECO:0000256" key="2">
    <source>
        <dbReference type="ARBA" id="ARBA00009387"/>
    </source>
</evidence>
<dbReference type="EMBL" id="SMGR01000005">
    <property type="protein sequence ID" value="TCK99425.1"/>
    <property type="molecule type" value="Genomic_DNA"/>
</dbReference>
<feature type="transmembrane region" description="Helical" evidence="3">
    <location>
        <begin position="86"/>
        <end position="106"/>
    </location>
</feature>